<evidence type="ECO:0000313" key="1">
    <source>
        <dbReference type="EMBL" id="KAE9544080.1"/>
    </source>
</evidence>
<dbReference type="AlphaFoldDB" id="A0A6G0U5M6"/>
<dbReference type="Proteomes" id="UP000475862">
    <property type="component" value="Unassembled WGS sequence"/>
</dbReference>
<gene>
    <name evidence="1" type="ORF">AGLY_001769</name>
</gene>
<sequence>MLLENMKVSLDHKIVLVSTLQNCLVSILFSIDEYDVYNMALILFMCMLSIIPSLRVIDLDWNDTFKDLVQLFCKNLERSQPKFLKFINCIESHTFQSDCNYLIKLFDVAARLDCTMRSRMKIFFKPKNKLIDYFKCVNRAVRRNSNDKGFLERLVHESLRNLCESYKFKESQGIFLKNNAPTISKNTTNDENKNVMQTILYDGLLEYLPN</sequence>
<proteinExistence type="predicted"/>
<dbReference type="OrthoDB" id="10394839at2759"/>
<name>A0A6G0U5M6_APHGL</name>
<evidence type="ECO:0000313" key="2">
    <source>
        <dbReference type="Proteomes" id="UP000475862"/>
    </source>
</evidence>
<organism evidence="1 2">
    <name type="scientific">Aphis glycines</name>
    <name type="common">Soybean aphid</name>
    <dbReference type="NCBI Taxonomy" id="307491"/>
    <lineage>
        <taxon>Eukaryota</taxon>
        <taxon>Metazoa</taxon>
        <taxon>Ecdysozoa</taxon>
        <taxon>Arthropoda</taxon>
        <taxon>Hexapoda</taxon>
        <taxon>Insecta</taxon>
        <taxon>Pterygota</taxon>
        <taxon>Neoptera</taxon>
        <taxon>Paraneoptera</taxon>
        <taxon>Hemiptera</taxon>
        <taxon>Sternorrhyncha</taxon>
        <taxon>Aphidomorpha</taxon>
        <taxon>Aphidoidea</taxon>
        <taxon>Aphididae</taxon>
        <taxon>Aphidini</taxon>
        <taxon>Aphis</taxon>
        <taxon>Aphis</taxon>
    </lineage>
</organism>
<accession>A0A6G0U5M6</accession>
<reference evidence="1 2" key="1">
    <citation type="submission" date="2019-08" db="EMBL/GenBank/DDBJ databases">
        <title>The genome of the soybean aphid Biotype 1, its phylome, world population structure and adaptation to the North American continent.</title>
        <authorList>
            <person name="Giordano R."/>
            <person name="Donthu R.K."/>
            <person name="Hernandez A.G."/>
            <person name="Wright C.L."/>
            <person name="Zimin A.V."/>
        </authorList>
    </citation>
    <scope>NUCLEOTIDE SEQUENCE [LARGE SCALE GENOMIC DNA]</scope>
    <source>
        <tissue evidence="1">Whole aphids</tissue>
    </source>
</reference>
<protein>
    <submittedName>
        <fullName evidence="1">Uncharacterized protein</fullName>
    </submittedName>
</protein>
<dbReference type="EMBL" id="VYZN01000003">
    <property type="protein sequence ID" value="KAE9544080.1"/>
    <property type="molecule type" value="Genomic_DNA"/>
</dbReference>
<keyword evidence="2" id="KW-1185">Reference proteome</keyword>
<comment type="caution">
    <text evidence="1">The sequence shown here is derived from an EMBL/GenBank/DDBJ whole genome shotgun (WGS) entry which is preliminary data.</text>
</comment>